<evidence type="ECO:0000313" key="1">
    <source>
        <dbReference type="EMBL" id="KAI5653946.1"/>
    </source>
</evidence>
<accession>A0ACC0A057</accession>
<proteinExistence type="predicted"/>
<dbReference type="EMBL" id="CM044707">
    <property type="protein sequence ID" value="KAI5653946.1"/>
    <property type="molecule type" value="Genomic_DNA"/>
</dbReference>
<name>A0ACC0A057_CATRO</name>
<comment type="caution">
    <text evidence="1">The sequence shown here is derived from an EMBL/GenBank/DDBJ whole genome shotgun (WGS) entry which is preliminary data.</text>
</comment>
<organism evidence="1 2">
    <name type="scientific">Catharanthus roseus</name>
    <name type="common">Madagascar periwinkle</name>
    <name type="synonym">Vinca rosea</name>
    <dbReference type="NCBI Taxonomy" id="4058"/>
    <lineage>
        <taxon>Eukaryota</taxon>
        <taxon>Viridiplantae</taxon>
        <taxon>Streptophyta</taxon>
        <taxon>Embryophyta</taxon>
        <taxon>Tracheophyta</taxon>
        <taxon>Spermatophyta</taxon>
        <taxon>Magnoliopsida</taxon>
        <taxon>eudicotyledons</taxon>
        <taxon>Gunneridae</taxon>
        <taxon>Pentapetalae</taxon>
        <taxon>asterids</taxon>
        <taxon>lamiids</taxon>
        <taxon>Gentianales</taxon>
        <taxon>Apocynaceae</taxon>
        <taxon>Rauvolfioideae</taxon>
        <taxon>Vinceae</taxon>
        <taxon>Catharanthinae</taxon>
        <taxon>Catharanthus</taxon>
    </lineage>
</organism>
<protein>
    <submittedName>
        <fullName evidence="1">Uncharacterized protein</fullName>
    </submittedName>
</protein>
<sequence>MDAIHPVKALLFWDSEIARDAYGPYFTRVVQKSWTLPTNQMISHADPTVSITDDRNTINMMEHVTAITQIVFYEPSMLYTTVNDDDDEIDHSNEDYFVSSQSESNDNNDGEDEE</sequence>
<evidence type="ECO:0000313" key="2">
    <source>
        <dbReference type="Proteomes" id="UP001060085"/>
    </source>
</evidence>
<dbReference type="Proteomes" id="UP001060085">
    <property type="component" value="Linkage Group LG07"/>
</dbReference>
<keyword evidence="2" id="KW-1185">Reference proteome</keyword>
<gene>
    <name evidence="1" type="ORF">M9H77_31133</name>
</gene>
<reference evidence="2" key="1">
    <citation type="journal article" date="2023" name="Nat. Plants">
        <title>Single-cell RNA sequencing provides a high-resolution roadmap for understanding the multicellular compartmentation of specialized metabolism.</title>
        <authorList>
            <person name="Sun S."/>
            <person name="Shen X."/>
            <person name="Li Y."/>
            <person name="Li Y."/>
            <person name="Wang S."/>
            <person name="Li R."/>
            <person name="Zhang H."/>
            <person name="Shen G."/>
            <person name="Guo B."/>
            <person name="Wei J."/>
            <person name="Xu J."/>
            <person name="St-Pierre B."/>
            <person name="Chen S."/>
            <person name="Sun C."/>
        </authorList>
    </citation>
    <scope>NUCLEOTIDE SEQUENCE [LARGE SCALE GENOMIC DNA]</scope>
</reference>